<protein>
    <recommendedName>
        <fullName evidence="4">Transposase</fullName>
    </recommendedName>
</protein>
<dbReference type="EMBL" id="JBIASD010000052">
    <property type="protein sequence ID" value="MFF3671685.1"/>
    <property type="molecule type" value="Genomic_DNA"/>
</dbReference>
<gene>
    <name evidence="2" type="ORF">ACFYXI_39490</name>
</gene>
<proteinExistence type="predicted"/>
<evidence type="ECO:0000313" key="2">
    <source>
        <dbReference type="EMBL" id="MFF3671685.1"/>
    </source>
</evidence>
<comment type="caution">
    <text evidence="2">The sequence shown here is derived from an EMBL/GenBank/DDBJ whole genome shotgun (WGS) entry which is preliminary data.</text>
</comment>
<organism evidence="2 3">
    <name type="scientific">Microtetraspora malaysiensis</name>
    <dbReference type="NCBI Taxonomy" id="161358"/>
    <lineage>
        <taxon>Bacteria</taxon>
        <taxon>Bacillati</taxon>
        <taxon>Actinomycetota</taxon>
        <taxon>Actinomycetes</taxon>
        <taxon>Streptosporangiales</taxon>
        <taxon>Streptosporangiaceae</taxon>
        <taxon>Microtetraspora</taxon>
    </lineage>
</organism>
<dbReference type="Proteomes" id="UP001602013">
    <property type="component" value="Unassembled WGS sequence"/>
</dbReference>
<name>A0ABW6T785_9ACTN</name>
<evidence type="ECO:0008006" key="4">
    <source>
        <dbReference type="Google" id="ProtNLM"/>
    </source>
</evidence>
<sequence>MTWRRFKILLKHLPADSATARAVGQSGHTLTDLLIMDVWSALTGKPHPARPKPSAQRPAPSPEREARLADARHRAAERQAAIVAGQIA</sequence>
<dbReference type="RefSeq" id="WP_387417852.1">
    <property type="nucleotide sequence ID" value="NZ_JBIASD010000052.1"/>
</dbReference>
<feature type="compositionally biased region" description="Basic and acidic residues" evidence="1">
    <location>
        <begin position="62"/>
        <end position="74"/>
    </location>
</feature>
<accession>A0ABW6T785</accession>
<feature type="region of interest" description="Disordered" evidence="1">
    <location>
        <begin position="44"/>
        <end position="74"/>
    </location>
</feature>
<keyword evidence="3" id="KW-1185">Reference proteome</keyword>
<evidence type="ECO:0000256" key="1">
    <source>
        <dbReference type="SAM" id="MobiDB-lite"/>
    </source>
</evidence>
<evidence type="ECO:0000313" key="3">
    <source>
        <dbReference type="Proteomes" id="UP001602013"/>
    </source>
</evidence>
<reference evidence="2 3" key="1">
    <citation type="submission" date="2024-10" db="EMBL/GenBank/DDBJ databases">
        <title>The Natural Products Discovery Center: Release of the First 8490 Sequenced Strains for Exploring Actinobacteria Biosynthetic Diversity.</title>
        <authorList>
            <person name="Kalkreuter E."/>
            <person name="Kautsar S.A."/>
            <person name="Yang D."/>
            <person name="Bader C.D."/>
            <person name="Teijaro C.N."/>
            <person name="Fluegel L."/>
            <person name="Davis C.M."/>
            <person name="Simpson J.R."/>
            <person name="Lauterbach L."/>
            <person name="Steele A.D."/>
            <person name="Gui C."/>
            <person name="Meng S."/>
            <person name="Li G."/>
            <person name="Viehrig K."/>
            <person name="Ye F."/>
            <person name="Su P."/>
            <person name="Kiefer A.F."/>
            <person name="Nichols A."/>
            <person name="Cepeda A.J."/>
            <person name="Yan W."/>
            <person name="Fan B."/>
            <person name="Jiang Y."/>
            <person name="Adhikari A."/>
            <person name="Zheng C.-J."/>
            <person name="Schuster L."/>
            <person name="Cowan T.M."/>
            <person name="Smanski M.J."/>
            <person name="Chevrette M.G."/>
            <person name="De Carvalho L.P.S."/>
            <person name="Shen B."/>
        </authorList>
    </citation>
    <scope>NUCLEOTIDE SEQUENCE [LARGE SCALE GENOMIC DNA]</scope>
    <source>
        <strain evidence="2 3">NPDC002173</strain>
    </source>
</reference>